<evidence type="ECO:0000313" key="3">
    <source>
        <dbReference type="Proteomes" id="UP000800094"/>
    </source>
</evidence>
<dbReference type="Proteomes" id="UP000800094">
    <property type="component" value="Unassembled WGS sequence"/>
</dbReference>
<reference evidence="2" key="1">
    <citation type="journal article" date="2020" name="Stud. Mycol.">
        <title>101 Dothideomycetes genomes: a test case for predicting lifestyles and emergence of pathogens.</title>
        <authorList>
            <person name="Haridas S."/>
            <person name="Albert R."/>
            <person name="Binder M."/>
            <person name="Bloem J."/>
            <person name="Labutti K."/>
            <person name="Salamov A."/>
            <person name="Andreopoulos B."/>
            <person name="Baker S."/>
            <person name="Barry K."/>
            <person name="Bills G."/>
            <person name="Bluhm B."/>
            <person name="Cannon C."/>
            <person name="Castanera R."/>
            <person name="Culley D."/>
            <person name="Daum C."/>
            <person name="Ezra D."/>
            <person name="Gonzalez J."/>
            <person name="Henrissat B."/>
            <person name="Kuo A."/>
            <person name="Liang C."/>
            <person name="Lipzen A."/>
            <person name="Lutzoni F."/>
            <person name="Magnuson J."/>
            <person name="Mondo S."/>
            <person name="Nolan M."/>
            <person name="Ohm R."/>
            <person name="Pangilinan J."/>
            <person name="Park H.-J."/>
            <person name="Ramirez L."/>
            <person name="Alfaro M."/>
            <person name="Sun H."/>
            <person name="Tritt A."/>
            <person name="Yoshinaga Y."/>
            <person name="Zwiers L.-H."/>
            <person name="Turgeon B."/>
            <person name="Goodwin S."/>
            <person name="Spatafora J."/>
            <person name="Crous P."/>
            <person name="Grigoriev I."/>
        </authorList>
    </citation>
    <scope>NUCLEOTIDE SEQUENCE</scope>
    <source>
        <strain evidence="2">CBS 122368</strain>
    </source>
</reference>
<keyword evidence="3" id="KW-1185">Reference proteome</keyword>
<evidence type="ECO:0000256" key="1">
    <source>
        <dbReference type="SAM" id="MobiDB-lite"/>
    </source>
</evidence>
<proteinExistence type="predicted"/>
<organism evidence="2 3">
    <name type="scientific">Trematosphaeria pertusa</name>
    <dbReference type="NCBI Taxonomy" id="390896"/>
    <lineage>
        <taxon>Eukaryota</taxon>
        <taxon>Fungi</taxon>
        <taxon>Dikarya</taxon>
        <taxon>Ascomycota</taxon>
        <taxon>Pezizomycotina</taxon>
        <taxon>Dothideomycetes</taxon>
        <taxon>Pleosporomycetidae</taxon>
        <taxon>Pleosporales</taxon>
        <taxon>Massarineae</taxon>
        <taxon>Trematosphaeriaceae</taxon>
        <taxon>Trematosphaeria</taxon>
    </lineage>
</organism>
<sequence length="163" mass="17540">MLLGRPSTAIGHLHNHHSRHGCGPTGVCRTPRTKASLLETLDIPNAHPIRPKHSSPHCTSLHMQIPPKIGDTSLRLLPVPRSRAKANMQQLGQPSTAASEFSSANSTLLLSSSYDFFAHRPFSCDTGTICVSTPTLPHSQLLLKGFQLLGASLLHEPNHVPGS</sequence>
<gene>
    <name evidence="2" type="ORF">BU26DRAFT_311378</name>
</gene>
<feature type="region of interest" description="Disordered" evidence="1">
    <location>
        <begin position="1"/>
        <end position="28"/>
    </location>
</feature>
<dbReference type="GeneID" id="54575252"/>
<dbReference type="EMBL" id="ML987195">
    <property type="protein sequence ID" value="KAF2249061.1"/>
    <property type="molecule type" value="Genomic_DNA"/>
</dbReference>
<dbReference type="AlphaFoldDB" id="A0A6A6IF50"/>
<evidence type="ECO:0000313" key="2">
    <source>
        <dbReference type="EMBL" id="KAF2249061.1"/>
    </source>
</evidence>
<name>A0A6A6IF50_9PLEO</name>
<dbReference type="RefSeq" id="XP_033684065.1">
    <property type="nucleotide sequence ID" value="XM_033821922.1"/>
</dbReference>
<accession>A0A6A6IF50</accession>
<protein>
    <submittedName>
        <fullName evidence="2">Uncharacterized protein</fullName>
    </submittedName>
</protein>